<feature type="chain" id="PRO_5026114334" evidence="4">
    <location>
        <begin position="24"/>
        <end position="425"/>
    </location>
</feature>
<dbReference type="GO" id="GO:0005975">
    <property type="term" value="P:carbohydrate metabolic process"/>
    <property type="evidence" value="ECO:0007669"/>
    <property type="project" value="InterPro"/>
</dbReference>
<keyword evidence="4" id="KW-0732">Signal</keyword>
<keyword evidence="2" id="KW-0378">Hydrolase</keyword>
<evidence type="ECO:0000313" key="6">
    <source>
        <dbReference type="EMBL" id="KAB4115315.1"/>
    </source>
</evidence>
<evidence type="ECO:0000259" key="5">
    <source>
        <dbReference type="Pfam" id="PF00703"/>
    </source>
</evidence>
<dbReference type="InterPro" id="IPR017853">
    <property type="entry name" value="GH"/>
</dbReference>
<protein>
    <submittedName>
        <fullName evidence="6">Beta-glucuronidase</fullName>
    </submittedName>
</protein>
<keyword evidence="3" id="KW-0326">Glycosidase</keyword>
<dbReference type="Gene3D" id="3.20.20.80">
    <property type="entry name" value="Glycosidases"/>
    <property type="match status" value="1"/>
</dbReference>
<dbReference type="PANTHER" id="PTHR42732">
    <property type="entry name" value="BETA-GALACTOSIDASE"/>
    <property type="match status" value="1"/>
</dbReference>
<evidence type="ECO:0000256" key="2">
    <source>
        <dbReference type="ARBA" id="ARBA00022801"/>
    </source>
</evidence>
<dbReference type="Proteomes" id="UP000434462">
    <property type="component" value="Unassembled WGS sequence"/>
</dbReference>
<dbReference type="PANTHER" id="PTHR42732:SF1">
    <property type="entry name" value="BETA-MANNOSIDASE"/>
    <property type="match status" value="1"/>
</dbReference>
<organism evidence="6 7">
    <name type="scientific">Bacteroides uniformis</name>
    <dbReference type="NCBI Taxonomy" id="820"/>
    <lineage>
        <taxon>Bacteria</taxon>
        <taxon>Pseudomonadati</taxon>
        <taxon>Bacteroidota</taxon>
        <taxon>Bacteroidia</taxon>
        <taxon>Bacteroidales</taxon>
        <taxon>Bacteroidaceae</taxon>
        <taxon>Bacteroides</taxon>
    </lineage>
</organism>
<dbReference type="Gene3D" id="2.60.40.10">
    <property type="entry name" value="Immunoglobulins"/>
    <property type="match status" value="1"/>
</dbReference>
<dbReference type="InterPro" id="IPR013783">
    <property type="entry name" value="Ig-like_fold"/>
</dbReference>
<comment type="caution">
    <text evidence="6">The sequence shown here is derived from an EMBL/GenBank/DDBJ whole genome shotgun (WGS) entry which is preliminary data.</text>
</comment>
<dbReference type="InterPro" id="IPR006102">
    <property type="entry name" value="Ig-like_GH2"/>
</dbReference>
<dbReference type="SUPFAM" id="SSF51445">
    <property type="entry name" value="(Trans)glycosidases"/>
    <property type="match status" value="1"/>
</dbReference>
<dbReference type="InterPro" id="IPR008979">
    <property type="entry name" value="Galactose-bd-like_sf"/>
</dbReference>
<accession>A0A6I0JFT5</accession>
<dbReference type="InterPro" id="IPR036156">
    <property type="entry name" value="Beta-gal/glucu_dom_sf"/>
</dbReference>
<dbReference type="SUPFAM" id="SSF49303">
    <property type="entry name" value="beta-Galactosidase/glucuronidase domain"/>
    <property type="match status" value="1"/>
</dbReference>
<dbReference type="RefSeq" id="WP_394810594.1">
    <property type="nucleotide sequence ID" value="NZ_WCUR01000043.1"/>
</dbReference>
<reference evidence="6 7" key="1">
    <citation type="journal article" date="2019" name="Nat. Med.">
        <title>A library of human gut bacterial isolates paired with longitudinal multiomics data enables mechanistic microbiome research.</title>
        <authorList>
            <person name="Poyet M."/>
            <person name="Groussin M."/>
            <person name="Gibbons S.M."/>
            <person name="Avila-Pacheco J."/>
            <person name="Jiang X."/>
            <person name="Kearney S.M."/>
            <person name="Perrotta A.R."/>
            <person name="Berdy B."/>
            <person name="Zhao S."/>
            <person name="Lieberman T.D."/>
            <person name="Swanson P.K."/>
            <person name="Smith M."/>
            <person name="Roesemann S."/>
            <person name="Alexander J.E."/>
            <person name="Rich S.A."/>
            <person name="Livny J."/>
            <person name="Vlamakis H."/>
            <person name="Clish C."/>
            <person name="Bullock K."/>
            <person name="Deik A."/>
            <person name="Scott J."/>
            <person name="Pierce K.A."/>
            <person name="Xavier R.J."/>
            <person name="Alm E.J."/>
        </authorList>
    </citation>
    <scope>NUCLEOTIDE SEQUENCE [LARGE SCALE GENOMIC DNA]</scope>
    <source>
        <strain evidence="6 7">BIOML-A38</strain>
    </source>
</reference>
<dbReference type="Gene3D" id="2.60.120.260">
    <property type="entry name" value="Galactose-binding domain-like"/>
    <property type="match status" value="1"/>
</dbReference>
<evidence type="ECO:0000313" key="7">
    <source>
        <dbReference type="Proteomes" id="UP000434462"/>
    </source>
</evidence>
<feature type="non-terminal residue" evidence="6">
    <location>
        <position position="425"/>
    </location>
</feature>
<comment type="similarity">
    <text evidence="1">Belongs to the glycosyl hydrolase 2 family.</text>
</comment>
<evidence type="ECO:0000256" key="4">
    <source>
        <dbReference type="SAM" id="SignalP"/>
    </source>
</evidence>
<sequence length="425" mass="49986">MKHKIKHYMAALLLTSMVWSGHAQEKNEMDLSGEWAFQTDVMDFRRGSLDVRYCHRLQESIVLPGITDDYKIGYKSPYRHLDRLTRVYEYMGPAWYQREIEIPAAWKGKRIFLYFERTHWLSSVYVGKEEVSKINYISIPHNHELTQWLHPGKKELITFCIDNRYQYDTHKWDHAHSEFTQINWNGVLGEIKLVAVDPVYVDDMQVYPDIKNKSIKVKMTVRNCTEHTASGKISFHVTGKDYRLQKEVPVTVTDSITYIEEEMFLGKDIHLWNEFHPNLYTLDCKLTSSVEGQSYAHEKSTTFGMREVEAGEDHIILNGEPIHLRGTVENAVFPKTGYAPVDDASWERVLRILKEYGMNHMRFHSWCPPAAAFRMADKLGVYLEVEMPMWGKDAQPDEKRWNFFRRELRGILKEYGNHPSFILYC</sequence>
<dbReference type="InterPro" id="IPR051913">
    <property type="entry name" value="GH2_Domain-Containing"/>
</dbReference>
<feature type="signal peptide" evidence="4">
    <location>
        <begin position="1"/>
        <end position="23"/>
    </location>
</feature>
<proteinExistence type="inferred from homology"/>
<dbReference type="AlphaFoldDB" id="A0A6I0JFT5"/>
<gene>
    <name evidence="6" type="ORF">GAQ72_12725</name>
</gene>
<dbReference type="SUPFAM" id="SSF49785">
    <property type="entry name" value="Galactose-binding domain-like"/>
    <property type="match status" value="1"/>
</dbReference>
<name>A0A6I0JFT5_BACUN</name>
<evidence type="ECO:0000256" key="3">
    <source>
        <dbReference type="ARBA" id="ARBA00023295"/>
    </source>
</evidence>
<dbReference type="GO" id="GO:0004553">
    <property type="term" value="F:hydrolase activity, hydrolyzing O-glycosyl compounds"/>
    <property type="evidence" value="ECO:0007669"/>
    <property type="project" value="InterPro"/>
</dbReference>
<evidence type="ECO:0000256" key="1">
    <source>
        <dbReference type="ARBA" id="ARBA00007401"/>
    </source>
</evidence>
<feature type="domain" description="Glycoside hydrolase family 2 immunoglobulin-like beta-sandwich" evidence="5">
    <location>
        <begin position="199"/>
        <end position="306"/>
    </location>
</feature>
<dbReference type="Pfam" id="PF00703">
    <property type="entry name" value="Glyco_hydro_2"/>
    <property type="match status" value="1"/>
</dbReference>
<dbReference type="EMBL" id="WCUR01000043">
    <property type="protein sequence ID" value="KAB4115315.1"/>
    <property type="molecule type" value="Genomic_DNA"/>
</dbReference>